<evidence type="ECO:0000256" key="5">
    <source>
        <dbReference type="HAMAP-Rule" id="MF_01685"/>
    </source>
</evidence>
<keyword evidence="4 5" id="KW-0560">Oxidoreductase</keyword>
<feature type="binding site" evidence="5">
    <location>
        <position position="72"/>
    </location>
    <ligand>
        <name>FAD</name>
        <dbReference type="ChEBI" id="CHEBI:57692"/>
    </ligand>
</feature>
<organism evidence="7 8">
    <name type="scientific">Kaistia soli DSM 19436</name>
    <dbReference type="NCBI Taxonomy" id="1122133"/>
    <lineage>
        <taxon>Bacteria</taxon>
        <taxon>Pseudomonadati</taxon>
        <taxon>Pseudomonadota</taxon>
        <taxon>Alphaproteobacteria</taxon>
        <taxon>Hyphomicrobiales</taxon>
        <taxon>Kaistiaceae</taxon>
        <taxon>Kaistia</taxon>
    </lineage>
</organism>
<dbReference type="EC" id="1.18.1.2" evidence="5"/>
<keyword evidence="8" id="KW-1185">Reference proteome</keyword>
<feature type="domain" description="FAD/NAD(P)-binding" evidence="6">
    <location>
        <begin position="31"/>
        <end position="317"/>
    </location>
</feature>
<dbReference type="STRING" id="1122133.SAMN02745157_2040"/>
<dbReference type="GO" id="GO:0050661">
    <property type="term" value="F:NADP binding"/>
    <property type="evidence" value="ECO:0007669"/>
    <property type="project" value="UniProtKB-UniRule"/>
</dbReference>
<evidence type="ECO:0000256" key="4">
    <source>
        <dbReference type="ARBA" id="ARBA00023002"/>
    </source>
</evidence>
<dbReference type="HAMAP" id="MF_01685">
    <property type="entry name" value="FENR2"/>
    <property type="match status" value="1"/>
</dbReference>
<dbReference type="SUPFAM" id="SSF51905">
    <property type="entry name" value="FAD/NAD(P)-binding domain"/>
    <property type="match status" value="1"/>
</dbReference>
<dbReference type="GO" id="GO:0050660">
    <property type="term" value="F:flavin adenine dinucleotide binding"/>
    <property type="evidence" value="ECO:0007669"/>
    <property type="project" value="UniProtKB-UniRule"/>
</dbReference>
<feature type="binding site" evidence="5">
    <location>
        <position position="353"/>
    </location>
    <ligand>
        <name>FAD</name>
        <dbReference type="ChEBI" id="CHEBI:57692"/>
    </ligand>
</feature>
<comment type="catalytic activity">
    <reaction evidence="5">
        <text>2 reduced [2Fe-2S]-[ferredoxin] + NADP(+) + H(+) = 2 oxidized [2Fe-2S]-[ferredoxin] + NADPH</text>
        <dbReference type="Rhea" id="RHEA:20125"/>
        <dbReference type="Rhea" id="RHEA-COMP:10000"/>
        <dbReference type="Rhea" id="RHEA-COMP:10001"/>
        <dbReference type="ChEBI" id="CHEBI:15378"/>
        <dbReference type="ChEBI" id="CHEBI:33737"/>
        <dbReference type="ChEBI" id="CHEBI:33738"/>
        <dbReference type="ChEBI" id="CHEBI:57783"/>
        <dbReference type="ChEBI" id="CHEBI:58349"/>
        <dbReference type="EC" id="1.18.1.2"/>
    </reaction>
</comment>
<dbReference type="InterPro" id="IPR022890">
    <property type="entry name" value="Fd--NADP_Rdtase_type_2"/>
</dbReference>
<reference evidence="7 8" key="1">
    <citation type="submission" date="2016-11" db="EMBL/GenBank/DDBJ databases">
        <authorList>
            <person name="Jaros S."/>
            <person name="Januszkiewicz K."/>
            <person name="Wedrychowicz H."/>
        </authorList>
    </citation>
    <scope>NUCLEOTIDE SEQUENCE [LARGE SCALE GENOMIC DNA]</scope>
    <source>
        <strain evidence="7 8">DSM 19436</strain>
    </source>
</reference>
<feature type="binding site" evidence="5">
    <location>
        <position position="312"/>
    </location>
    <ligand>
        <name>FAD</name>
        <dbReference type="ChEBI" id="CHEBI:57692"/>
    </ligand>
</feature>
<dbReference type="GO" id="GO:0004324">
    <property type="term" value="F:ferredoxin-NADP+ reductase activity"/>
    <property type="evidence" value="ECO:0007669"/>
    <property type="project" value="UniProtKB-UniRule"/>
</dbReference>
<sequence length="365" mass="39910">MQAPSEGLNHAGLFMFTEVQRSIMSEIIETDVVIIGAGPVGLFAVFELGLLDIRCHLIDILDKPGGQCAELYPEKPIYDIPGFPIITGQGLTDNLLAQAKPFAPTFHLGEMVAGIERLEDNRFRVITDNDKAFIAKAIVIAAGGGSFQPKRPPVPGIDVYEGKSVHYSVRKMEAFRDHDILIVGGGDSALDWTLNLQPLAKSVTLMHRRDAFRAAPDSVNKMRALAEAGQLKLVFGQVTGLEGDDGHMTHAVIVDNDNQEHRLPATRMLPFFGLTMKLGPIAEWGLNLHENLIKVDTEKFETSEPGIFSIGDINWYPGKLKLILSGFHEAALMAQAASRVVNPDKKVLFQYTTSSTSLQKKLGVA</sequence>
<comment type="subunit">
    <text evidence="5">Homodimer.</text>
</comment>
<feature type="binding site" evidence="5">
    <location>
        <position position="112"/>
    </location>
    <ligand>
        <name>FAD</name>
        <dbReference type="ChEBI" id="CHEBI:57692"/>
    </ligand>
</feature>
<evidence type="ECO:0000313" key="7">
    <source>
        <dbReference type="EMBL" id="SHF26255.1"/>
    </source>
</evidence>
<dbReference type="InterPro" id="IPR050097">
    <property type="entry name" value="Ferredoxin-NADP_redctase_2"/>
</dbReference>
<evidence type="ECO:0000256" key="2">
    <source>
        <dbReference type="ARBA" id="ARBA00022827"/>
    </source>
</evidence>
<dbReference type="InterPro" id="IPR023753">
    <property type="entry name" value="FAD/NAD-binding_dom"/>
</dbReference>
<dbReference type="InterPro" id="IPR036188">
    <property type="entry name" value="FAD/NAD-bd_sf"/>
</dbReference>
<protein>
    <recommendedName>
        <fullName evidence="5">Ferredoxin--NADP reductase</fullName>
        <shortName evidence="5">FNR</shortName>
        <shortName evidence="5">Fd-NADP(+) reductase</shortName>
        <ecNumber evidence="5">1.18.1.2</ecNumber>
    </recommendedName>
</protein>
<dbReference type="PRINTS" id="PR00368">
    <property type="entry name" value="FADPNR"/>
</dbReference>
<feature type="binding site" evidence="5">
    <location>
        <position position="59"/>
    </location>
    <ligand>
        <name>FAD</name>
        <dbReference type="ChEBI" id="CHEBI:57692"/>
    </ligand>
</feature>
<name>A0A1M5A7Z1_9HYPH</name>
<dbReference type="Gene3D" id="3.50.50.60">
    <property type="entry name" value="FAD/NAD(P)-binding domain"/>
    <property type="match status" value="2"/>
</dbReference>
<evidence type="ECO:0000256" key="1">
    <source>
        <dbReference type="ARBA" id="ARBA00022630"/>
    </source>
</evidence>
<dbReference type="AlphaFoldDB" id="A0A1M5A7Z1"/>
<comment type="similarity">
    <text evidence="5">Belongs to the ferredoxin--NADP reductase type 2 family.</text>
</comment>
<comment type="caution">
    <text evidence="5">Lacks conserved residue(s) required for the propagation of feature annotation.</text>
</comment>
<evidence type="ECO:0000259" key="6">
    <source>
        <dbReference type="Pfam" id="PF07992"/>
    </source>
</evidence>
<feature type="binding site" evidence="5">
    <location>
        <position position="147"/>
    </location>
    <ligand>
        <name>FAD</name>
        <dbReference type="ChEBI" id="CHEBI:57692"/>
    </ligand>
</feature>
<dbReference type="Pfam" id="PF07992">
    <property type="entry name" value="Pyr_redox_2"/>
    <property type="match status" value="1"/>
</dbReference>
<evidence type="ECO:0000256" key="3">
    <source>
        <dbReference type="ARBA" id="ARBA00022857"/>
    </source>
</evidence>
<keyword evidence="2 5" id="KW-0274">FAD</keyword>
<keyword evidence="3 5" id="KW-0521">NADP</keyword>
<dbReference type="PRINTS" id="PR00469">
    <property type="entry name" value="PNDRDTASEII"/>
</dbReference>
<keyword evidence="1 5" id="KW-0285">Flavoprotein</keyword>
<proteinExistence type="inferred from homology"/>
<dbReference type="Proteomes" id="UP000184485">
    <property type="component" value="Unassembled WGS sequence"/>
</dbReference>
<evidence type="ECO:0000313" key="8">
    <source>
        <dbReference type="Proteomes" id="UP000184485"/>
    </source>
</evidence>
<dbReference type="EMBL" id="FQUP01000001">
    <property type="protein sequence ID" value="SHF26255.1"/>
    <property type="molecule type" value="Genomic_DNA"/>
</dbReference>
<feature type="binding site" evidence="5">
    <location>
        <position position="67"/>
    </location>
    <ligand>
        <name>FAD</name>
        <dbReference type="ChEBI" id="CHEBI:57692"/>
    </ligand>
</feature>
<comment type="cofactor">
    <cofactor evidence="5">
        <name>FAD</name>
        <dbReference type="ChEBI" id="CHEBI:57692"/>
    </cofactor>
    <text evidence="5">Binds 1 FAD per subunit.</text>
</comment>
<gene>
    <name evidence="7" type="ORF">SAMN02745157_2040</name>
</gene>
<accession>A0A1M5A7Z1</accession>
<dbReference type="PANTHER" id="PTHR48105">
    <property type="entry name" value="THIOREDOXIN REDUCTASE 1-RELATED-RELATED"/>
    <property type="match status" value="1"/>
</dbReference>